<dbReference type="PROSITE" id="PS50928">
    <property type="entry name" value="ABC_TM1"/>
    <property type="match status" value="1"/>
</dbReference>
<evidence type="ECO:0000256" key="4">
    <source>
        <dbReference type="ARBA" id="ARBA00022692"/>
    </source>
</evidence>
<keyword evidence="6 7" id="KW-0472">Membrane</keyword>
<dbReference type="PANTHER" id="PTHR43163">
    <property type="entry name" value="DIPEPTIDE TRANSPORT SYSTEM PERMEASE PROTEIN DPPB-RELATED"/>
    <property type="match status" value="1"/>
</dbReference>
<evidence type="ECO:0000256" key="5">
    <source>
        <dbReference type="ARBA" id="ARBA00022989"/>
    </source>
</evidence>
<dbReference type="Pfam" id="PF00528">
    <property type="entry name" value="BPD_transp_1"/>
    <property type="match status" value="1"/>
</dbReference>
<dbReference type="OrthoDB" id="9773683at2"/>
<evidence type="ECO:0000313" key="10">
    <source>
        <dbReference type="Proteomes" id="UP000440978"/>
    </source>
</evidence>
<evidence type="ECO:0000256" key="7">
    <source>
        <dbReference type="RuleBase" id="RU363032"/>
    </source>
</evidence>
<evidence type="ECO:0000313" key="9">
    <source>
        <dbReference type="EMBL" id="MTT32382.1"/>
    </source>
</evidence>
<dbReference type="InterPro" id="IPR045621">
    <property type="entry name" value="BPD_transp_1_N"/>
</dbReference>
<dbReference type="Proteomes" id="UP000440978">
    <property type="component" value="Unassembled WGS sequence"/>
</dbReference>
<dbReference type="Pfam" id="PF19300">
    <property type="entry name" value="BPD_transp_1_N"/>
    <property type="match status" value="1"/>
</dbReference>
<feature type="transmembrane region" description="Helical" evidence="7">
    <location>
        <begin position="285"/>
        <end position="309"/>
    </location>
</feature>
<name>A0A6N8CQG5_9BACI</name>
<evidence type="ECO:0000259" key="8">
    <source>
        <dbReference type="PROSITE" id="PS50928"/>
    </source>
</evidence>
<proteinExistence type="inferred from homology"/>
<reference evidence="9 10" key="1">
    <citation type="submission" date="2019-11" db="EMBL/GenBank/DDBJ databases">
        <title>Terrilactibacillus tamarindus sp. nov. BCM23-1 isolated from bark of Tamarindus indica.</title>
        <authorList>
            <person name="Kingkaew E."/>
            <person name="Tanasupawat S."/>
        </authorList>
    </citation>
    <scope>NUCLEOTIDE SEQUENCE [LARGE SCALE GENOMIC DNA]</scope>
    <source>
        <strain evidence="9 10">BCM23-1</strain>
    </source>
</reference>
<dbReference type="GO" id="GO:0055085">
    <property type="term" value="P:transmembrane transport"/>
    <property type="evidence" value="ECO:0007669"/>
    <property type="project" value="InterPro"/>
</dbReference>
<comment type="similarity">
    <text evidence="7">Belongs to the binding-protein-dependent transport system permease family.</text>
</comment>
<evidence type="ECO:0000256" key="6">
    <source>
        <dbReference type="ARBA" id="ARBA00023136"/>
    </source>
</evidence>
<keyword evidence="3" id="KW-1003">Cell membrane</keyword>
<comment type="caution">
    <text evidence="9">The sequence shown here is derived from an EMBL/GenBank/DDBJ whole genome shotgun (WGS) entry which is preliminary data.</text>
</comment>
<dbReference type="SUPFAM" id="SSF161098">
    <property type="entry name" value="MetI-like"/>
    <property type="match status" value="1"/>
</dbReference>
<dbReference type="PANTHER" id="PTHR43163:SF6">
    <property type="entry name" value="DIPEPTIDE TRANSPORT SYSTEM PERMEASE PROTEIN DPPB-RELATED"/>
    <property type="match status" value="1"/>
</dbReference>
<dbReference type="AlphaFoldDB" id="A0A6N8CQG5"/>
<comment type="subcellular location">
    <subcellularLocation>
        <location evidence="1 7">Cell membrane</location>
        <topology evidence="1 7">Multi-pass membrane protein</topology>
    </subcellularLocation>
</comment>
<feature type="domain" description="ABC transmembrane type-1" evidence="8">
    <location>
        <begin position="95"/>
        <end position="302"/>
    </location>
</feature>
<feature type="transmembrane region" description="Helical" evidence="7">
    <location>
        <begin position="12"/>
        <end position="30"/>
    </location>
</feature>
<feature type="transmembrane region" description="Helical" evidence="7">
    <location>
        <begin position="134"/>
        <end position="159"/>
    </location>
</feature>
<keyword evidence="10" id="KW-1185">Reference proteome</keyword>
<evidence type="ECO:0000256" key="1">
    <source>
        <dbReference type="ARBA" id="ARBA00004651"/>
    </source>
</evidence>
<feature type="transmembrane region" description="Helical" evidence="7">
    <location>
        <begin position="101"/>
        <end position="122"/>
    </location>
</feature>
<accession>A0A6N8CQG5</accession>
<dbReference type="Gene3D" id="1.10.3720.10">
    <property type="entry name" value="MetI-like"/>
    <property type="match status" value="1"/>
</dbReference>
<protein>
    <submittedName>
        <fullName evidence="9">ABC transporter permease subunit</fullName>
    </submittedName>
</protein>
<dbReference type="InterPro" id="IPR035906">
    <property type="entry name" value="MetI-like_sf"/>
</dbReference>
<feature type="transmembrane region" description="Helical" evidence="7">
    <location>
        <begin position="179"/>
        <end position="199"/>
    </location>
</feature>
<sequence length="317" mass="35264">MVTYIVKRIAQAIPLLVIISIISFALIQLAPYDAIDSITTPTMSHETIQLLKHKYGLDQPAYVQYFEWMKGTLSGNFGYSIVTHESISHDLLARIPNTMMLVIPAYLLALVIAITLGLIAGANKGRFLDKCIDSFSSIGIAVPTFWLAMVLIFLFGYRLGWFPILGTHSLGQEHSFVDLVHHLVLPCVTLMFAFLPELIRYVRSSTMGQLTEDYVLVQEAYGNSKGQILFKHVLRNVMLPIITNIGMTLPMLVTGAVITETVFGLAGIGPYFIKAIKGFDYPVVMAIMLLSSSLVIIGNLFSDILYSIIDPRIKEMR</sequence>
<evidence type="ECO:0000256" key="2">
    <source>
        <dbReference type="ARBA" id="ARBA00022448"/>
    </source>
</evidence>
<dbReference type="CDD" id="cd06261">
    <property type="entry name" value="TM_PBP2"/>
    <property type="match status" value="1"/>
</dbReference>
<keyword evidence="5 7" id="KW-1133">Transmembrane helix</keyword>
<dbReference type="EMBL" id="WNHB01000015">
    <property type="protein sequence ID" value="MTT32382.1"/>
    <property type="molecule type" value="Genomic_DNA"/>
</dbReference>
<evidence type="ECO:0000256" key="3">
    <source>
        <dbReference type="ARBA" id="ARBA00022475"/>
    </source>
</evidence>
<keyword evidence="4 7" id="KW-0812">Transmembrane</keyword>
<dbReference type="GO" id="GO:0005886">
    <property type="term" value="C:plasma membrane"/>
    <property type="evidence" value="ECO:0007669"/>
    <property type="project" value="UniProtKB-SubCell"/>
</dbReference>
<gene>
    <name evidence="9" type="ORF">GMB86_10230</name>
</gene>
<dbReference type="RefSeq" id="WP_155219386.1">
    <property type="nucleotide sequence ID" value="NZ_WNHB01000015.1"/>
</dbReference>
<feature type="transmembrane region" description="Helical" evidence="7">
    <location>
        <begin position="249"/>
        <end position="273"/>
    </location>
</feature>
<keyword evidence="2 7" id="KW-0813">Transport</keyword>
<dbReference type="InterPro" id="IPR000515">
    <property type="entry name" value="MetI-like"/>
</dbReference>
<organism evidence="9 10">
    <name type="scientific">Terrilactibacillus tamarindi</name>
    <dbReference type="NCBI Taxonomy" id="2599694"/>
    <lineage>
        <taxon>Bacteria</taxon>
        <taxon>Bacillati</taxon>
        <taxon>Bacillota</taxon>
        <taxon>Bacilli</taxon>
        <taxon>Bacillales</taxon>
        <taxon>Bacillaceae</taxon>
        <taxon>Terrilactibacillus</taxon>
    </lineage>
</organism>